<evidence type="ECO:0008006" key="4">
    <source>
        <dbReference type="Google" id="ProtNLM"/>
    </source>
</evidence>
<keyword evidence="1" id="KW-0812">Transmembrane</keyword>
<name>A0A1Y2AYF5_9FUNG</name>
<keyword evidence="1" id="KW-1133">Transmembrane helix</keyword>
<dbReference type="AlphaFoldDB" id="A0A1Y2AYF5"/>
<proteinExistence type="predicted"/>
<evidence type="ECO:0000313" key="3">
    <source>
        <dbReference type="Proteomes" id="UP000193642"/>
    </source>
</evidence>
<keyword evidence="1" id="KW-0472">Membrane</keyword>
<evidence type="ECO:0000256" key="1">
    <source>
        <dbReference type="SAM" id="Phobius"/>
    </source>
</evidence>
<comment type="caution">
    <text evidence="2">The sequence shown here is derived from an EMBL/GenBank/DDBJ whole genome shotgun (WGS) entry which is preliminary data.</text>
</comment>
<organism evidence="2 3">
    <name type="scientific">Rhizoclosmatium globosum</name>
    <dbReference type="NCBI Taxonomy" id="329046"/>
    <lineage>
        <taxon>Eukaryota</taxon>
        <taxon>Fungi</taxon>
        <taxon>Fungi incertae sedis</taxon>
        <taxon>Chytridiomycota</taxon>
        <taxon>Chytridiomycota incertae sedis</taxon>
        <taxon>Chytridiomycetes</taxon>
        <taxon>Chytridiales</taxon>
        <taxon>Chytriomycetaceae</taxon>
        <taxon>Rhizoclosmatium</taxon>
    </lineage>
</organism>
<feature type="transmembrane region" description="Helical" evidence="1">
    <location>
        <begin position="204"/>
        <end position="224"/>
    </location>
</feature>
<feature type="transmembrane region" description="Helical" evidence="1">
    <location>
        <begin position="124"/>
        <end position="143"/>
    </location>
</feature>
<sequence length="270" mass="30282">MTLTERNISIAMACLSFFKIGALLYYAVIEENVKMGTKATMKTVFTPFTILLLVMIIANLGEFIIQALVFSNSFYPMEALKTIRSICDCVGEYSYLIYGLLRADAIVKAVFPRFQPFLKSIRQYVIPIAFVVQAGTRIVSVMLPNKSEKVEIIMLLVHDVSSGINGLLVIFIDTVCFFAFVQFLRRTKMDIDSVDLRFIIISRYGIASVVICTSSFGFSILYGSTKAETWLLVVYLPFSAIVLVLFLMKCALLAERKKTKESLNGKLETG</sequence>
<accession>A0A1Y2AYF5</accession>
<protein>
    <recommendedName>
        <fullName evidence="4">G-protein coupled receptors family 3 profile domain-containing protein</fullName>
    </recommendedName>
</protein>
<dbReference type="OrthoDB" id="2100544at2759"/>
<dbReference type="Proteomes" id="UP000193642">
    <property type="component" value="Unassembled WGS sequence"/>
</dbReference>
<keyword evidence="3" id="KW-1185">Reference proteome</keyword>
<gene>
    <name evidence="2" type="ORF">BCR33DRAFT_23075</name>
</gene>
<reference evidence="2 3" key="1">
    <citation type="submission" date="2016-07" db="EMBL/GenBank/DDBJ databases">
        <title>Pervasive Adenine N6-methylation of Active Genes in Fungi.</title>
        <authorList>
            <consortium name="DOE Joint Genome Institute"/>
            <person name="Mondo S.J."/>
            <person name="Dannebaum R.O."/>
            <person name="Kuo R.C."/>
            <person name="Labutti K."/>
            <person name="Haridas S."/>
            <person name="Kuo A."/>
            <person name="Salamov A."/>
            <person name="Ahrendt S.R."/>
            <person name="Lipzen A."/>
            <person name="Sullivan W."/>
            <person name="Andreopoulos W.B."/>
            <person name="Clum A."/>
            <person name="Lindquist E."/>
            <person name="Daum C."/>
            <person name="Ramamoorthy G.K."/>
            <person name="Gryganskyi A."/>
            <person name="Culley D."/>
            <person name="Magnuson J.K."/>
            <person name="James T.Y."/>
            <person name="O'Malley M.A."/>
            <person name="Stajich J.E."/>
            <person name="Spatafora J.W."/>
            <person name="Visel A."/>
            <person name="Grigoriev I.V."/>
        </authorList>
    </citation>
    <scope>NUCLEOTIDE SEQUENCE [LARGE SCALE GENOMIC DNA]</scope>
    <source>
        <strain evidence="2 3">JEL800</strain>
    </source>
</reference>
<feature type="transmembrane region" description="Helical" evidence="1">
    <location>
        <begin position="7"/>
        <end position="28"/>
    </location>
</feature>
<feature type="transmembrane region" description="Helical" evidence="1">
    <location>
        <begin position="163"/>
        <end position="184"/>
    </location>
</feature>
<feature type="transmembrane region" description="Helical" evidence="1">
    <location>
        <begin position="48"/>
        <end position="75"/>
    </location>
</feature>
<feature type="transmembrane region" description="Helical" evidence="1">
    <location>
        <begin position="230"/>
        <end position="254"/>
    </location>
</feature>
<evidence type="ECO:0000313" key="2">
    <source>
        <dbReference type="EMBL" id="ORY27598.1"/>
    </source>
</evidence>
<dbReference type="EMBL" id="MCGO01000101">
    <property type="protein sequence ID" value="ORY27598.1"/>
    <property type="molecule type" value="Genomic_DNA"/>
</dbReference>